<dbReference type="GO" id="GO:0003924">
    <property type="term" value="F:GTPase activity"/>
    <property type="evidence" value="ECO:0007669"/>
    <property type="project" value="UniProtKB-UniRule"/>
</dbReference>
<dbReference type="InterPro" id="IPR031168">
    <property type="entry name" value="G_TrmE"/>
</dbReference>
<keyword evidence="6 10" id="KW-0378">Hydrolase</keyword>
<comment type="subunit">
    <text evidence="10">Homodimer. Heterotetramer of two MnmE and two MnmG subunits.</text>
</comment>
<protein>
    <recommendedName>
        <fullName evidence="10">tRNA modification GTPase MnmE</fullName>
        <ecNumber evidence="10">3.6.-.-</ecNumber>
    </recommendedName>
</protein>
<keyword evidence="7 10" id="KW-0460">Magnesium</keyword>
<dbReference type="InterPro" id="IPR027368">
    <property type="entry name" value="MnmE_dom2"/>
</dbReference>
<feature type="domain" description="TrmE-type G" evidence="12">
    <location>
        <begin position="221"/>
        <end position="379"/>
    </location>
</feature>
<dbReference type="GO" id="GO:0042802">
    <property type="term" value="F:identical protein binding"/>
    <property type="evidence" value="ECO:0007669"/>
    <property type="project" value="UniProtKB-ARBA"/>
</dbReference>
<evidence type="ECO:0000256" key="9">
    <source>
        <dbReference type="ARBA" id="ARBA00023134"/>
    </source>
</evidence>
<evidence type="ECO:0000256" key="10">
    <source>
        <dbReference type="HAMAP-Rule" id="MF_00379"/>
    </source>
</evidence>
<dbReference type="InterPro" id="IPR027417">
    <property type="entry name" value="P-loop_NTPase"/>
</dbReference>
<evidence type="ECO:0000313" key="14">
    <source>
        <dbReference type="Proteomes" id="UP000460257"/>
    </source>
</evidence>
<organism evidence="13 14">
    <name type="scientific">Candidatus Weimeria bifida</name>
    <dbReference type="NCBI Taxonomy" id="2599074"/>
    <lineage>
        <taxon>Bacteria</taxon>
        <taxon>Bacillati</taxon>
        <taxon>Bacillota</taxon>
        <taxon>Clostridia</taxon>
        <taxon>Lachnospirales</taxon>
        <taxon>Lachnospiraceae</taxon>
        <taxon>Candidatus Weimeria</taxon>
    </lineage>
</organism>
<dbReference type="AlphaFoldDB" id="A0A6N7J209"/>
<dbReference type="Pfam" id="PF10396">
    <property type="entry name" value="TrmE_N"/>
    <property type="match status" value="1"/>
</dbReference>
<feature type="binding site" evidence="10">
    <location>
        <position position="255"/>
    </location>
    <ligand>
        <name>K(+)</name>
        <dbReference type="ChEBI" id="CHEBI:29103"/>
    </ligand>
</feature>
<dbReference type="Gene3D" id="3.30.1360.120">
    <property type="entry name" value="Probable tRNA modification gtpase trme, domain 1"/>
    <property type="match status" value="1"/>
</dbReference>
<feature type="binding site" evidence="10">
    <location>
        <begin position="231"/>
        <end position="236"/>
    </location>
    <ligand>
        <name>GTP</name>
        <dbReference type="ChEBI" id="CHEBI:37565"/>
    </ligand>
</feature>
<evidence type="ECO:0000259" key="12">
    <source>
        <dbReference type="PROSITE" id="PS51709"/>
    </source>
</evidence>
<feature type="binding site" evidence="10">
    <location>
        <begin position="275"/>
        <end position="278"/>
    </location>
    <ligand>
        <name>GTP</name>
        <dbReference type="ChEBI" id="CHEBI:37565"/>
    </ligand>
</feature>
<feature type="binding site" evidence="10">
    <location>
        <position position="250"/>
    </location>
    <ligand>
        <name>K(+)</name>
        <dbReference type="ChEBI" id="CHEBI:29103"/>
    </ligand>
</feature>
<accession>A0A6N7J209</accession>
<keyword evidence="2 10" id="KW-0963">Cytoplasm</keyword>
<evidence type="ECO:0000256" key="11">
    <source>
        <dbReference type="RuleBase" id="RU003313"/>
    </source>
</evidence>
<dbReference type="EC" id="3.6.-.-" evidence="10"/>
<dbReference type="EMBL" id="VOGC01000007">
    <property type="protein sequence ID" value="MQN02001.1"/>
    <property type="molecule type" value="Genomic_DNA"/>
</dbReference>
<dbReference type="InterPro" id="IPR027266">
    <property type="entry name" value="TrmE/GcvT-like"/>
</dbReference>
<proteinExistence type="inferred from homology"/>
<feature type="binding site" evidence="10">
    <location>
        <position position="256"/>
    </location>
    <ligand>
        <name>Mg(2+)</name>
        <dbReference type="ChEBI" id="CHEBI:18420"/>
    </ligand>
</feature>
<keyword evidence="3 10" id="KW-0819">tRNA processing</keyword>
<feature type="binding site" evidence="10">
    <location>
        <begin position="250"/>
        <end position="256"/>
    </location>
    <ligand>
        <name>GTP</name>
        <dbReference type="ChEBI" id="CHEBI:37565"/>
    </ligand>
</feature>
<reference evidence="13" key="1">
    <citation type="journal article" date="2020" name="Appl. Environ. Microbiol.">
        <title>Medium-Chain Fatty Acid Synthesis by 'Candidatus Weimeria bifida' gen. nov., sp. nov., and 'Candidatus Pseudoramibacter fermentans' sp. nov.</title>
        <authorList>
            <person name="Scarborough M.J."/>
            <person name="Myers K.S."/>
            <person name="Donohue T.J."/>
            <person name="Noguera D.R."/>
        </authorList>
    </citation>
    <scope>NUCLEOTIDE SEQUENCE</scope>
    <source>
        <strain evidence="13">LCO1.1</strain>
    </source>
</reference>
<sequence>MNNISETIAALATPLSASGIGIIRVSGDKSIELVDKIYRGKKHLTDYDANTINYGHIVDFNGNVIDEVLVSVFKAPHSYTGEDSVEVNCHGGIYVLRKVLSLIFDTGIRSAEPGEFSKRAFLNGRMDLSEAESVMDLIESGSEASYRNSIRQLSGFLSKKVKKIRSEILHEAAFVEAALDDPEHYNLDGFDSKLSVALTRWTIEIKKLISSYRQGSLLKEGINTVISGRPNVGKSSLLNFLSGHEKAIVTDIPGTTRDMIEDRVVLGDFVLNLVDTAGIRKTSDMVESIGVKKAIKAQSDAELNLYLVDSSDNLSDEDIKFLSDFDRSSTIVLLNKSDLVSNVDSDDICRYFKGHVVEFSTITGKGLDDLKNAVSDLFFDGNLDNDKFYITSEQNYNYLNDALKSLELVRSSIANGLSEDFFTSDLYDAYKSLGFILGEEVEDDLVNKVFSDFCMGK</sequence>
<evidence type="ECO:0000313" key="13">
    <source>
        <dbReference type="EMBL" id="MQN02001.1"/>
    </source>
</evidence>
<dbReference type="GO" id="GO:0030488">
    <property type="term" value="P:tRNA methylation"/>
    <property type="evidence" value="ECO:0007669"/>
    <property type="project" value="TreeGrafter"/>
</dbReference>
<feature type="binding site" evidence="10">
    <location>
        <position position="86"/>
    </location>
    <ligand>
        <name>(6S)-5-formyl-5,6,7,8-tetrahydrofolate</name>
        <dbReference type="ChEBI" id="CHEBI:57457"/>
    </ligand>
</feature>
<dbReference type="InterPro" id="IPR004520">
    <property type="entry name" value="GTPase_MnmE"/>
</dbReference>
<dbReference type="InterPro" id="IPR005225">
    <property type="entry name" value="Small_GTP-bd"/>
</dbReference>
<feature type="binding site" evidence="10">
    <location>
        <position position="125"/>
    </location>
    <ligand>
        <name>(6S)-5-formyl-5,6,7,8-tetrahydrofolate</name>
        <dbReference type="ChEBI" id="CHEBI:57457"/>
    </ligand>
</feature>
<comment type="subcellular location">
    <subcellularLocation>
        <location evidence="10">Cytoplasm</location>
    </subcellularLocation>
</comment>
<dbReference type="Pfam" id="PF12631">
    <property type="entry name" value="MnmE_helical"/>
    <property type="match status" value="1"/>
</dbReference>
<dbReference type="HAMAP" id="MF_00379">
    <property type="entry name" value="GTPase_MnmE"/>
    <property type="match status" value="1"/>
</dbReference>
<evidence type="ECO:0000256" key="3">
    <source>
        <dbReference type="ARBA" id="ARBA00022694"/>
    </source>
</evidence>
<keyword evidence="14" id="KW-1185">Reference proteome</keyword>
<dbReference type="PANTHER" id="PTHR42714">
    <property type="entry name" value="TRNA MODIFICATION GTPASE GTPBP3"/>
    <property type="match status" value="1"/>
</dbReference>
<dbReference type="InterPro" id="IPR006073">
    <property type="entry name" value="GTP-bd"/>
</dbReference>
<comment type="caution">
    <text evidence="10">Lacks conserved residue(s) required for the propagation of feature annotation.</text>
</comment>
<dbReference type="GO" id="GO:0046872">
    <property type="term" value="F:metal ion binding"/>
    <property type="evidence" value="ECO:0007669"/>
    <property type="project" value="UniProtKB-KW"/>
</dbReference>
<keyword evidence="8 10" id="KW-0630">Potassium</keyword>
<feature type="binding site" evidence="10">
    <location>
        <position position="457"/>
    </location>
    <ligand>
        <name>(6S)-5-formyl-5,6,7,8-tetrahydrofolate</name>
        <dbReference type="ChEBI" id="CHEBI:57457"/>
    </ligand>
</feature>
<comment type="function">
    <text evidence="10">Exhibits a very high intrinsic GTPase hydrolysis rate. Involved in the addition of a carboxymethylaminomethyl (cmnm) group at the wobble position (U34) of certain tRNAs, forming tRNA-cmnm(5)s(2)U34.</text>
</comment>
<gene>
    <name evidence="10 13" type="primary">mnmE</name>
    <name evidence="10" type="synonym">trmE</name>
    <name evidence="13" type="ORF">FRC54_08890</name>
</gene>
<dbReference type="GO" id="GO:0005525">
    <property type="term" value="F:GTP binding"/>
    <property type="evidence" value="ECO:0007669"/>
    <property type="project" value="UniProtKB-UniRule"/>
</dbReference>
<evidence type="ECO:0000256" key="7">
    <source>
        <dbReference type="ARBA" id="ARBA00022842"/>
    </source>
</evidence>
<dbReference type="NCBIfam" id="TIGR00450">
    <property type="entry name" value="mnmE_trmE_thdF"/>
    <property type="match status" value="1"/>
</dbReference>
<dbReference type="NCBIfam" id="TIGR00231">
    <property type="entry name" value="small_GTP"/>
    <property type="match status" value="1"/>
</dbReference>
<dbReference type="InterPro" id="IPR018948">
    <property type="entry name" value="GTP-bd_TrmE_N"/>
</dbReference>
<dbReference type="InterPro" id="IPR025867">
    <property type="entry name" value="MnmE_helical"/>
</dbReference>
<name>A0A6N7J209_9FIRM</name>
<dbReference type="Pfam" id="PF01926">
    <property type="entry name" value="MMR_HSR1"/>
    <property type="match status" value="1"/>
</dbReference>
<evidence type="ECO:0000256" key="5">
    <source>
        <dbReference type="ARBA" id="ARBA00022741"/>
    </source>
</evidence>
<evidence type="ECO:0000256" key="4">
    <source>
        <dbReference type="ARBA" id="ARBA00022723"/>
    </source>
</evidence>
<comment type="caution">
    <text evidence="13">The sequence shown here is derived from an EMBL/GenBank/DDBJ whole genome shotgun (WGS) entry which is preliminary data.</text>
</comment>
<keyword evidence="5 10" id="KW-0547">Nucleotide-binding</keyword>
<dbReference type="Proteomes" id="UP000460257">
    <property type="component" value="Unassembled WGS sequence"/>
</dbReference>
<evidence type="ECO:0000256" key="6">
    <source>
        <dbReference type="ARBA" id="ARBA00022801"/>
    </source>
</evidence>
<dbReference type="GO" id="GO:0005829">
    <property type="term" value="C:cytosol"/>
    <property type="evidence" value="ECO:0007669"/>
    <property type="project" value="TreeGrafter"/>
</dbReference>
<feature type="binding site" evidence="10">
    <location>
        <position position="235"/>
    </location>
    <ligand>
        <name>Mg(2+)</name>
        <dbReference type="ChEBI" id="CHEBI:18420"/>
    </ligand>
</feature>
<comment type="similarity">
    <text evidence="1 10 11">Belongs to the TRAFAC class TrmE-Era-EngA-EngB-Septin-like GTPase superfamily. TrmE GTPase family.</text>
</comment>
<dbReference type="SUPFAM" id="SSF52540">
    <property type="entry name" value="P-loop containing nucleoside triphosphate hydrolases"/>
    <property type="match status" value="1"/>
</dbReference>
<feature type="binding site" evidence="10">
    <location>
        <position position="24"/>
    </location>
    <ligand>
        <name>(6S)-5-formyl-5,6,7,8-tetrahydrofolate</name>
        <dbReference type="ChEBI" id="CHEBI:57457"/>
    </ligand>
</feature>
<dbReference type="PROSITE" id="PS51709">
    <property type="entry name" value="G_TRME"/>
    <property type="match status" value="1"/>
</dbReference>
<dbReference type="FunFam" id="3.40.50.300:FF:001376">
    <property type="entry name" value="tRNA modification GTPase MnmE"/>
    <property type="match status" value="1"/>
</dbReference>
<dbReference type="Gene3D" id="3.40.50.300">
    <property type="entry name" value="P-loop containing nucleotide triphosphate hydrolases"/>
    <property type="match status" value="1"/>
</dbReference>
<feature type="binding site" evidence="10">
    <location>
        <position position="252"/>
    </location>
    <ligand>
        <name>K(+)</name>
        <dbReference type="ChEBI" id="CHEBI:29103"/>
    </ligand>
</feature>
<dbReference type="FunFam" id="3.30.1360.120:FF:000003">
    <property type="entry name" value="tRNA modification GTPase MnmE"/>
    <property type="match status" value="1"/>
</dbReference>
<evidence type="ECO:0000256" key="2">
    <source>
        <dbReference type="ARBA" id="ARBA00022490"/>
    </source>
</evidence>
<dbReference type="Gene3D" id="1.20.120.430">
    <property type="entry name" value="tRNA modification GTPase MnmE domain 2"/>
    <property type="match status" value="1"/>
</dbReference>
<feature type="binding site" evidence="10">
    <location>
        <position position="231"/>
    </location>
    <ligand>
        <name>K(+)</name>
        <dbReference type="ChEBI" id="CHEBI:29103"/>
    </ligand>
</feature>
<comment type="cofactor">
    <cofactor evidence="10">
        <name>K(+)</name>
        <dbReference type="ChEBI" id="CHEBI:29103"/>
    </cofactor>
    <text evidence="10">Binds 1 potassium ion per subunit.</text>
</comment>
<dbReference type="GO" id="GO:0002098">
    <property type="term" value="P:tRNA wobble uridine modification"/>
    <property type="evidence" value="ECO:0007669"/>
    <property type="project" value="TreeGrafter"/>
</dbReference>
<dbReference type="PANTHER" id="PTHR42714:SF2">
    <property type="entry name" value="TRNA MODIFICATION GTPASE GTPBP3, MITOCHONDRIAL"/>
    <property type="match status" value="1"/>
</dbReference>
<keyword evidence="9 10" id="KW-0342">GTP-binding</keyword>
<evidence type="ECO:0000256" key="8">
    <source>
        <dbReference type="ARBA" id="ARBA00022958"/>
    </source>
</evidence>
<dbReference type="CDD" id="cd14858">
    <property type="entry name" value="TrmE_N"/>
    <property type="match status" value="1"/>
</dbReference>
<keyword evidence="4 10" id="KW-0479">Metal-binding</keyword>
<evidence type="ECO:0000256" key="1">
    <source>
        <dbReference type="ARBA" id="ARBA00011043"/>
    </source>
</evidence>
<dbReference type="CDD" id="cd04164">
    <property type="entry name" value="trmE"/>
    <property type="match status" value="1"/>
</dbReference>